<organism evidence="2 3">
    <name type="scientific">Seminavis robusta</name>
    <dbReference type="NCBI Taxonomy" id="568900"/>
    <lineage>
        <taxon>Eukaryota</taxon>
        <taxon>Sar</taxon>
        <taxon>Stramenopiles</taxon>
        <taxon>Ochrophyta</taxon>
        <taxon>Bacillariophyta</taxon>
        <taxon>Bacillariophyceae</taxon>
        <taxon>Bacillariophycidae</taxon>
        <taxon>Naviculales</taxon>
        <taxon>Naviculaceae</taxon>
        <taxon>Seminavis</taxon>
    </lineage>
</organism>
<accession>A0A9N8HU62</accession>
<dbReference type="EMBL" id="CAICTM010002001">
    <property type="protein sequence ID" value="CAB9527468.1"/>
    <property type="molecule type" value="Genomic_DNA"/>
</dbReference>
<keyword evidence="3" id="KW-1185">Reference proteome</keyword>
<reference evidence="2" key="1">
    <citation type="submission" date="2020-06" db="EMBL/GenBank/DDBJ databases">
        <authorList>
            <consortium name="Plant Systems Biology data submission"/>
        </authorList>
    </citation>
    <scope>NUCLEOTIDE SEQUENCE</scope>
    <source>
        <strain evidence="2">D6</strain>
    </source>
</reference>
<feature type="chain" id="PRO_5040215163" evidence="1">
    <location>
        <begin position="26"/>
        <end position="252"/>
    </location>
</feature>
<dbReference type="Proteomes" id="UP001153069">
    <property type="component" value="Unassembled WGS sequence"/>
</dbReference>
<protein>
    <submittedName>
        <fullName evidence="2">(LipO)protein</fullName>
    </submittedName>
</protein>
<sequence>MTLHRFYLLLIASSVSSSLPPGVHSQAVRGKASMAVEVDDATMNMVQYELDDPKCFETTDELRDAVAQYKSSKQFDPELASKYGWPIGQWCVSNIADFSNLFVKHRYFDEPLDRWDMSQATDLSGMFQNCHWFNHPLNDWDVSSVTSTSRLFASARAFNQPLDHWETDRVRDMSYMFLHAFSFDQNIQSWNIGAVKNMEGMFRDARSFDDANLQWDVSRVENTKMMVSSIPGVSLNLRGAPQQQTIIATMNG</sequence>
<feature type="signal peptide" evidence="1">
    <location>
        <begin position="1"/>
        <end position="25"/>
    </location>
</feature>
<evidence type="ECO:0000256" key="1">
    <source>
        <dbReference type="SAM" id="SignalP"/>
    </source>
</evidence>
<comment type="caution">
    <text evidence="2">The sequence shown here is derived from an EMBL/GenBank/DDBJ whole genome shotgun (WGS) entry which is preliminary data.</text>
</comment>
<dbReference type="OrthoDB" id="198852at2759"/>
<evidence type="ECO:0000313" key="2">
    <source>
        <dbReference type="EMBL" id="CAB9527468.1"/>
    </source>
</evidence>
<keyword evidence="1" id="KW-0732">Signal</keyword>
<gene>
    <name evidence="2" type="ORF">SEMRO_2003_G310350.1</name>
</gene>
<proteinExistence type="predicted"/>
<evidence type="ECO:0000313" key="3">
    <source>
        <dbReference type="Proteomes" id="UP001153069"/>
    </source>
</evidence>
<name>A0A9N8HU62_9STRA</name>
<dbReference type="InterPro" id="IPR005046">
    <property type="entry name" value="DUF285"/>
</dbReference>
<dbReference type="Pfam" id="PF03382">
    <property type="entry name" value="DUF285"/>
    <property type="match status" value="1"/>
</dbReference>
<dbReference type="AlphaFoldDB" id="A0A9N8HU62"/>